<reference evidence="2 3" key="1">
    <citation type="submission" date="2016-05" db="EMBL/GenBank/DDBJ databases">
        <title>Genome sequencing reveals origins of a unique bacterial endosymbiosis in the earliest lineages of terrestrial Fungi.</title>
        <authorList>
            <consortium name="DOE Joint Genome Institute"/>
            <person name="Uehling J."/>
            <person name="Gryganskyi A."/>
            <person name="Hameed K."/>
            <person name="Tschaplinski T."/>
            <person name="Misztal P."/>
            <person name="Wu S."/>
            <person name="Desiro A."/>
            <person name="Vande Pol N."/>
            <person name="Du Z.-Y."/>
            <person name="Zienkiewicz A."/>
            <person name="Zienkiewicz K."/>
            <person name="Morin E."/>
            <person name="Tisserant E."/>
            <person name="Splivallo R."/>
            <person name="Hainaut M."/>
            <person name="Henrissat B."/>
            <person name="Ohm R."/>
            <person name="Kuo A."/>
            <person name="Yan J."/>
            <person name="Lipzen A."/>
            <person name="Nolan M."/>
            <person name="Labutti K."/>
            <person name="Barry K."/>
            <person name="Goldstein A."/>
            <person name="Labbe J."/>
            <person name="Schadt C."/>
            <person name="Tuskan G."/>
            <person name="Grigoriev I."/>
            <person name="Martin F."/>
            <person name="Vilgalys R."/>
            <person name="Bonito G."/>
        </authorList>
    </citation>
    <scope>NUCLEOTIDE SEQUENCE [LARGE SCALE GENOMIC DNA]</scope>
    <source>
        <strain evidence="2 3">AG-77</strain>
    </source>
</reference>
<dbReference type="AlphaFoldDB" id="A0A197KF91"/>
<sequence length="197" mass="21686">MQMMLGYRWLPFSIARLLSLRHYGVASNFLGHDSALMSSLLPLSSSYSFHSPSSFMNAARSTIASSLTIPIHTPSRSSTTTRVCFTNTIPFFQSPPTRPSHTASAITPKPPPNYDQHHHLGHNERRAKCRLSPGRRPRSPPGICQQSSIGPGVWGTSRTDMFKPPQVSKLGSLGLEPCRLFLWAASWGSWGWSPLGA</sequence>
<proteinExistence type="predicted"/>
<protein>
    <submittedName>
        <fullName evidence="2">Uncharacterized protein</fullName>
    </submittedName>
</protein>
<organism evidence="2 3">
    <name type="scientific">Linnemannia elongata AG-77</name>
    <dbReference type="NCBI Taxonomy" id="1314771"/>
    <lineage>
        <taxon>Eukaryota</taxon>
        <taxon>Fungi</taxon>
        <taxon>Fungi incertae sedis</taxon>
        <taxon>Mucoromycota</taxon>
        <taxon>Mortierellomycotina</taxon>
        <taxon>Mortierellomycetes</taxon>
        <taxon>Mortierellales</taxon>
        <taxon>Mortierellaceae</taxon>
        <taxon>Linnemannia</taxon>
    </lineage>
</organism>
<evidence type="ECO:0000313" key="3">
    <source>
        <dbReference type="Proteomes" id="UP000078512"/>
    </source>
</evidence>
<gene>
    <name evidence="2" type="ORF">K457DRAFT_160023</name>
</gene>
<feature type="region of interest" description="Disordered" evidence="1">
    <location>
        <begin position="95"/>
        <end position="157"/>
    </location>
</feature>
<keyword evidence="3" id="KW-1185">Reference proteome</keyword>
<dbReference type="Proteomes" id="UP000078512">
    <property type="component" value="Unassembled WGS sequence"/>
</dbReference>
<evidence type="ECO:0000313" key="2">
    <source>
        <dbReference type="EMBL" id="OAQ36387.1"/>
    </source>
</evidence>
<evidence type="ECO:0000256" key="1">
    <source>
        <dbReference type="SAM" id="MobiDB-lite"/>
    </source>
</evidence>
<feature type="compositionally biased region" description="Polar residues" evidence="1">
    <location>
        <begin position="95"/>
        <end position="105"/>
    </location>
</feature>
<dbReference type="EMBL" id="KV442011">
    <property type="protein sequence ID" value="OAQ36387.1"/>
    <property type="molecule type" value="Genomic_DNA"/>
</dbReference>
<feature type="compositionally biased region" description="Basic residues" evidence="1">
    <location>
        <begin position="127"/>
        <end position="138"/>
    </location>
</feature>
<feature type="compositionally biased region" description="Basic and acidic residues" evidence="1">
    <location>
        <begin position="115"/>
        <end position="126"/>
    </location>
</feature>
<accession>A0A197KF91</accession>
<name>A0A197KF91_9FUNG</name>